<proteinExistence type="predicted"/>
<comment type="caution">
    <text evidence="1">The sequence shown here is derived from an EMBL/GenBank/DDBJ whole genome shotgun (WGS) entry which is preliminary data.</text>
</comment>
<accession>A0ABQ6YY06</accession>
<reference evidence="1 2" key="1">
    <citation type="submission" date="2016-06" db="EMBL/GenBank/DDBJ databases">
        <title>Four novel species of enterococci isolated from chicken manure.</title>
        <authorList>
            <person name="Van Tyne D."/>
        </authorList>
    </citation>
    <scope>NUCLEOTIDE SEQUENCE [LARGE SCALE GENOMIC DNA]</scope>
    <source>
        <strain evidence="1 2">CU12B</strain>
    </source>
</reference>
<dbReference type="PANTHER" id="PTHR37816">
    <property type="entry name" value="YALI0E33011P"/>
    <property type="match status" value="1"/>
</dbReference>
<organism evidence="1 2">
    <name type="scientific">Candidatus Enterococcus willemsii</name>
    <dbReference type="NCBI Taxonomy" id="1857215"/>
    <lineage>
        <taxon>Bacteria</taxon>
        <taxon>Bacillati</taxon>
        <taxon>Bacillota</taxon>
        <taxon>Bacilli</taxon>
        <taxon>Lactobacillales</taxon>
        <taxon>Enterococcaceae</taxon>
        <taxon>Enterococcus</taxon>
    </lineage>
</organism>
<evidence type="ECO:0000313" key="2">
    <source>
        <dbReference type="Proteomes" id="UP000782705"/>
    </source>
</evidence>
<dbReference type="RefSeq" id="WP_161902870.1">
    <property type="nucleotide sequence ID" value="NZ_MAEL01000053.1"/>
</dbReference>
<dbReference type="SUPFAM" id="SSF52540">
    <property type="entry name" value="P-loop containing nucleoside triphosphate hydrolases"/>
    <property type="match status" value="1"/>
</dbReference>
<dbReference type="Gene3D" id="3.40.50.300">
    <property type="entry name" value="P-loop containing nucleotide triphosphate hydrolases"/>
    <property type="match status" value="1"/>
</dbReference>
<evidence type="ECO:0000313" key="1">
    <source>
        <dbReference type="EMBL" id="KAF1302246.1"/>
    </source>
</evidence>
<dbReference type="Proteomes" id="UP000782705">
    <property type="component" value="Unassembled WGS sequence"/>
</dbReference>
<keyword evidence="2" id="KW-1185">Reference proteome</keyword>
<dbReference type="PANTHER" id="PTHR37816:SF3">
    <property type="entry name" value="MODULATES DNA TOPOLOGY"/>
    <property type="match status" value="1"/>
</dbReference>
<sequence length="168" mass="19903">MKIAILGYSGSGKSTLANYISRQRAIPCLHLDTAQFEANWETRPDEEAKAIVHQQLKKEQWVIDGNYTRFYQAERLAQADQIILLLFSRWASLKRIVGRYLKYRGQTRPDMAAGCEEKLDREFIWWVLYEGRTKSHQQHYQDIAKKYPDKTVIIRNQRELDALYQTYK</sequence>
<dbReference type="EMBL" id="MAEL01000053">
    <property type="protein sequence ID" value="KAF1302246.1"/>
    <property type="molecule type" value="Genomic_DNA"/>
</dbReference>
<protein>
    <submittedName>
        <fullName evidence="1">DNA topology modulation protein FlaR</fullName>
    </submittedName>
</protein>
<name>A0ABQ6YY06_9ENTE</name>
<dbReference type="InterPro" id="IPR027417">
    <property type="entry name" value="P-loop_NTPase"/>
</dbReference>
<dbReference type="InterPro" id="IPR052922">
    <property type="entry name" value="Cytidylate_Kinase-2"/>
</dbReference>
<gene>
    <name evidence="1" type="ORF">BAU17_10730</name>
</gene>